<comment type="caution">
    <text evidence="3">The sequence shown here is derived from an EMBL/GenBank/DDBJ whole genome shotgun (WGS) entry which is preliminary data.</text>
</comment>
<dbReference type="PANTHER" id="PTHR33969:SF2">
    <property type="entry name" value="SEGREGATION AND CONDENSATION PROTEIN A"/>
    <property type="match status" value="1"/>
</dbReference>
<organism evidence="3 4">
    <name type="scientific">Bifidobacterium tsurumiense</name>
    <dbReference type="NCBI Taxonomy" id="356829"/>
    <lineage>
        <taxon>Bacteria</taxon>
        <taxon>Bacillati</taxon>
        <taxon>Actinomycetota</taxon>
        <taxon>Actinomycetes</taxon>
        <taxon>Bifidobacteriales</taxon>
        <taxon>Bifidobacteriaceae</taxon>
        <taxon>Bifidobacterium</taxon>
    </lineage>
</organism>
<dbReference type="Gene3D" id="6.10.250.2410">
    <property type="match status" value="1"/>
</dbReference>
<evidence type="ECO:0000256" key="1">
    <source>
        <dbReference type="ARBA" id="ARBA00022829"/>
    </source>
</evidence>
<evidence type="ECO:0000256" key="2">
    <source>
        <dbReference type="ARBA" id="ARBA00044777"/>
    </source>
</evidence>
<dbReference type="PANTHER" id="PTHR33969">
    <property type="entry name" value="SEGREGATION AND CONDENSATION PROTEIN A"/>
    <property type="match status" value="1"/>
</dbReference>
<accession>A0A087EDC8</accession>
<dbReference type="InterPro" id="IPR003768">
    <property type="entry name" value="ScpA"/>
</dbReference>
<gene>
    <name evidence="3" type="ORF">BITS_1783</name>
</gene>
<dbReference type="GO" id="GO:0007059">
    <property type="term" value="P:chromosome segregation"/>
    <property type="evidence" value="ECO:0007669"/>
    <property type="project" value="UniProtKB-KW"/>
</dbReference>
<proteinExistence type="predicted"/>
<keyword evidence="1" id="KW-0159">Chromosome partition</keyword>
<dbReference type="Pfam" id="PF02616">
    <property type="entry name" value="SMC_ScpA"/>
    <property type="match status" value="1"/>
</dbReference>
<dbReference type="STRING" id="356829.BITS_1783"/>
<dbReference type="eggNOG" id="COG1354">
    <property type="taxonomic scope" value="Bacteria"/>
</dbReference>
<keyword evidence="4" id="KW-1185">Reference proteome</keyword>
<reference evidence="3 4" key="1">
    <citation type="submission" date="2014-03" db="EMBL/GenBank/DDBJ databases">
        <title>Genomics of Bifidobacteria.</title>
        <authorList>
            <person name="Ventura M."/>
            <person name="Milani C."/>
            <person name="Lugli G.A."/>
        </authorList>
    </citation>
    <scope>NUCLEOTIDE SEQUENCE [LARGE SCALE GENOMIC DNA]</scope>
    <source>
        <strain evidence="3 4">JCM 13495</strain>
    </source>
</reference>
<dbReference type="Proteomes" id="UP000029080">
    <property type="component" value="Unassembled WGS sequence"/>
</dbReference>
<protein>
    <recommendedName>
        <fullName evidence="2">Segregation and condensation protein A</fullName>
    </recommendedName>
</protein>
<dbReference type="AlphaFoldDB" id="A0A087EDC8"/>
<dbReference type="OrthoDB" id="9811016at2"/>
<evidence type="ECO:0000313" key="4">
    <source>
        <dbReference type="Proteomes" id="UP000029080"/>
    </source>
</evidence>
<evidence type="ECO:0000313" key="3">
    <source>
        <dbReference type="EMBL" id="KFJ05779.1"/>
    </source>
</evidence>
<dbReference type="EMBL" id="JGZU01000012">
    <property type="protein sequence ID" value="KFJ05779.1"/>
    <property type="molecule type" value="Genomic_DNA"/>
</dbReference>
<name>A0A087EDC8_9BIFI</name>
<dbReference type="RefSeq" id="WP_152571260.1">
    <property type="nucleotide sequence ID" value="NZ_JAXEUP010000018.1"/>
</dbReference>
<sequence length="280" mass="31148">MELQESVGQSPESSAVGSGFVVDLDVYSGPFDALLGLIANKRLELSEVSLSAITEEFLAYVRGLDLGANMEQASAFLDVASILVEAKSVSLLPHDESEERDEYNMEALRERDLLFARLLQYRAFRLAADTFRMRIAHNAGRFAHPAFVDGIFEALLPQLVWTLTPEELARLAVQAMSNAPSQEVSVRQLHVPLVDLQQQSIIVQRRLRGLERGESITFDQLVQGTNGNSEVVARFLAILALFKQGLVQFRQEGPFAPLHLRWSGEATQESDKVMSEEDFA</sequence>